<feature type="transmembrane region" description="Helical" evidence="4">
    <location>
        <begin position="115"/>
        <end position="135"/>
    </location>
</feature>
<keyword evidence="3" id="KW-0902">Two-component regulatory system</keyword>
<dbReference type="SUPFAM" id="SSF55874">
    <property type="entry name" value="ATPase domain of HSP90 chaperone/DNA topoisomerase II/histidine kinase"/>
    <property type="match status" value="1"/>
</dbReference>
<dbReference type="PROSITE" id="PS50109">
    <property type="entry name" value="HIS_KIN"/>
    <property type="match status" value="1"/>
</dbReference>
<dbReference type="CDD" id="cd16917">
    <property type="entry name" value="HATPase_UhpB-NarQ-NarX-like"/>
    <property type="match status" value="1"/>
</dbReference>
<proteinExistence type="predicted"/>
<keyword evidence="4" id="KW-1133">Transmembrane helix</keyword>
<protein>
    <submittedName>
        <fullName evidence="6">Sensor histidine kinase</fullName>
    </submittedName>
</protein>
<evidence type="ECO:0000259" key="5">
    <source>
        <dbReference type="PROSITE" id="PS50109"/>
    </source>
</evidence>
<keyword evidence="2 6" id="KW-0418">Kinase</keyword>
<name>A0ABW5FXB0_9PSEU</name>
<dbReference type="InterPro" id="IPR050482">
    <property type="entry name" value="Sensor_HK_TwoCompSys"/>
</dbReference>
<dbReference type="Proteomes" id="UP001597417">
    <property type="component" value="Unassembled WGS sequence"/>
</dbReference>
<dbReference type="PANTHER" id="PTHR24421:SF62">
    <property type="entry name" value="SENSORY TRANSDUCTION HISTIDINE KINASE"/>
    <property type="match status" value="1"/>
</dbReference>
<evidence type="ECO:0000256" key="4">
    <source>
        <dbReference type="SAM" id="Phobius"/>
    </source>
</evidence>
<evidence type="ECO:0000313" key="6">
    <source>
        <dbReference type="EMBL" id="MFD2417381.1"/>
    </source>
</evidence>
<dbReference type="EMBL" id="JBHUKR010000007">
    <property type="protein sequence ID" value="MFD2417381.1"/>
    <property type="molecule type" value="Genomic_DNA"/>
</dbReference>
<comment type="caution">
    <text evidence="6">The sequence shown here is derived from an EMBL/GenBank/DDBJ whole genome shotgun (WGS) entry which is preliminary data.</text>
</comment>
<evidence type="ECO:0000256" key="2">
    <source>
        <dbReference type="ARBA" id="ARBA00022777"/>
    </source>
</evidence>
<dbReference type="PANTHER" id="PTHR24421">
    <property type="entry name" value="NITRATE/NITRITE SENSOR PROTEIN NARX-RELATED"/>
    <property type="match status" value="1"/>
</dbReference>
<feature type="transmembrane region" description="Helical" evidence="4">
    <location>
        <begin position="75"/>
        <end position="103"/>
    </location>
</feature>
<dbReference type="InterPro" id="IPR017205">
    <property type="entry name" value="Sig_transdc_His_kinase_ChrS"/>
</dbReference>
<evidence type="ECO:0000313" key="7">
    <source>
        <dbReference type="Proteomes" id="UP001597417"/>
    </source>
</evidence>
<dbReference type="SMART" id="SM00387">
    <property type="entry name" value="HATPase_c"/>
    <property type="match status" value="1"/>
</dbReference>
<feature type="domain" description="Histidine kinase" evidence="5">
    <location>
        <begin position="209"/>
        <end position="391"/>
    </location>
</feature>
<feature type="transmembrane region" description="Helical" evidence="4">
    <location>
        <begin position="50"/>
        <end position="69"/>
    </location>
</feature>
<dbReference type="Pfam" id="PF07730">
    <property type="entry name" value="HisKA_3"/>
    <property type="match status" value="1"/>
</dbReference>
<dbReference type="InterPro" id="IPR036890">
    <property type="entry name" value="HATPase_C_sf"/>
</dbReference>
<dbReference type="InterPro" id="IPR011712">
    <property type="entry name" value="Sig_transdc_His_kin_sub3_dim/P"/>
</dbReference>
<dbReference type="Gene3D" id="3.30.565.10">
    <property type="entry name" value="Histidine kinase-like ATPase, C-terminal domain"/>
    <property type="match status" value="1"/>
</dbReference>
<evidence type="ECO:0000256" key="3">
    <source>
        <dbReference type="ARBA" id="ARBA00023012"/>
    </source>
</evidence>
<evidence type="ECO:0000256" key="1">
    <source>
        <dbReference type="ARBA" id="ARBA00022679"/>
    </source>
</evidence>
<accession>A0ABW5FXB0</accession>
<dbReference type="InterPro" id="IPR003594">
    <property type="entry name" value="HATPase_dom"/>
</dbReference>
<gene>
    <name evidence="6" type="ORF">ACFSXZ_13710</name>
</gene>
<sequence length="391" mass="42049">MPPDVPVDGRPVDAWLRFFWLWHVGFALDYAFTAWLVLSDGGPPAPRLTSVAAVAVLAILSAAFLGRALRRRGTVAFSVAMLAVTTVAVLADASAGFVLFSVCPIVSMCLTRVTAALLTSLAILLPPLSVLLRYGPHESSLAVLVPMSALMIVFSVCMGTWFGRVVRESQERGALIEQLEASRAEVARLSHEAGTSTERERLAREIHDTLAQGFTSILTLLQAVESEMDSDPVMARRHVELASRTARENLAEARTMVAALTPSALTTGSLAQAVRRQAERLAEETGIDVRCRIPDRLPALPTVTEVVLLRAAQEALSNVRKHAKANHVSLDLDAEDSLVRLIVTDDGVGFGQDGPARGFGLKSMRDRARQVGGTMTVRAGERTTVTVEVPA</sequence>
<keyword evidence="1" id="KW-0808">Transferase</keyword>
<dbReference type="GO" id="GO:0016301">
    <property type="term" value="F:kinase activity"/>
    <property type="evidence" value="ECO:0007669"/>
    <property type="project" value="UniProtKB-KW"/>
</dbReference>
<dbReference type="Pfam" id="PF02518">
    <property type="entry name" value="HATPase_c"/>
    <property type="match status" value="1"/>
</dbReference>
<dbReference type="InterPro" id="IPR005467">
    <property type="entry name" value="His_kinase_dom"/>
</dbReference>
<feature type="transmembrane region" description="Helical" evidence="4">
    <location>
        <begin position="141"/>
        <end position="162"/>
    </location>
</feature>
<reference evidence="7" key="1">
    <citation type="journal article" date="2019" name="Int. J. Syst. Evol. Microbiol.">
        <title>The Global Catalogue of Microorganisms (GCM) 10K type strain sequencing project: providing services to taxonomists for standard genome sequencing and annotation.</title>
        <authorList>
            <consortium name="The Broad Institute Genomics Platform"/>
            <consortium name="The Broad Institute Genome Sequencing Center for Infectious Disease"/>
            <person name="Wu L."/>
            <person name="Ma J."/>
        </authorList>
    </citation>
    <scope>NUCLEOTIDE SEQUENCE [LARGE SCALE GENOMIC DNA]</scope>
    <source>
        <strain evidence="7">CGMCC 4.7645</strain>
    </source>
</reference>
<dbReference type="PIRSF" id="PIRSF037434">
    <property type="entry name" value="STHK_ChrS"/>
    <property type="match status" value="1"/>
</dbReference>
<feature type="transmembrane region" description="Helical" evidence="4">
    <location>
        <begin position="20"/>
        <end position="38"/>
    </location>
</feature>
<organism evidence="6 7">
    <name type="scientific">Amycolatopsis pigmentata</name>
    <dbReference type="NCBI Taxonomy" id="450801"/>
    <lineage>
        <taxon>Bacteria</taxon>
        <taxon>Bacillati</taxon>
        <taxon>Actinomycetota</taxon>
        <taxon>Actinomycetes</taxon>
        <taxon>Pseudonocardiales</taxon>
        <taxon>Pseudonocardiaceae</taxon>
        <taxon>Amycolatopsis</taxon>
    </lineage>
</organism>
<dbReference type="Gene3D" id="1.20.5.1930">
    <property type="match status" value="1"/>
</dbReference>
<keyword evidence="4" id="KW-0472">Membrane</keyword>
<dbReference type="RefSeq" id="WP_378265097.1">
    <property type="nucleotide sequence ID" value="NZ_JBHUKR010000007.1"/>
</dbReference>
<keyword evidence="7" id="KW-1185">Reference proteome</keyword>
<keyword evidence="4" id="KW-0812">Transmembrane</keyword>